<dbReference type="PANTHER" id="PTHR24388:SF54">
    <property type="entry name" value="PROTEIN ESCARGOT"/>
    <property type="match status" value="1"/>
</dbReference>
<evidence type="ECO:0000256" key="3">
    <source>
        <dbReference type="ARBA" id="ARBA00022737"/>
    </source>
</evidence>
<evidence type="ECO:0000256" key="1">
    <source>
        <dbReference type="ARBA" id="ARBA00004123"/>
    </source>
</evidence>
<keyword evidence="6" id="KW-0539">Nucleus</keyword>
<dbReference type="GO" id="GO:0000981">
    <property type="term" value="F:DNA-binding transcription factor activity, RNA polymerase II-specific"/>
    <property type="evidence" value="ECO:0007669"/>
    <property type="project" value="TreeGrafter"/>
</dbReference>
<evidence type="ECO:0000256" key="5">
    <source>
        <dbReference type="ARBA" id="ARBA00022833"/>
    </source>
</evidence>
<evidence type="ECO:0000256" key="2">
    <source>
        <dbReference type="ARBA" id="ARBA00022723"/>
    </source>
</evidence>
<dbReference type="GO" id="GO:0000978">
    <property type="term" value="F:RNA polymerase II cis-regulatory region sequence-specific DNA binding"/>
    <property type="evidence" value="ECO:0007669"/>
    <property type="project" value="TreeGrafter"/>
</dbReference>
<dbReference type="InterPro" id="IPR013087">
    <property type="entry name" value="Znf_C2H2_type"/>
</dbReference>
<dbReference type="InterPro" id="IPR036236">
    <property type="entry name" value="Znf_C2H2_sf"/>
</dbReference>
<gene>
    <name evidence="9" type="ORF">M501DRAFT_923282</name>
</gene>
<reference evidence="9" key="1">
    <citation type="journal article" date="2020" name="Stud. Mycol.">
        <title>101 Dothideomycetes genomes: a test case for predicting lifestyles and emergence of pathogens.</title>
        <authorList>
            <person name="Haridas S."/>
            <person name="Albert R."/>
            <person name="Binder M."/>
            <person name="Bloem J."/>
            <person name="Labutti K."/>
            <person name="Salamov A."/>
            <person name="Andreopoulos B."/>
            <person name="Baker S."/>
            <person name="Barry K."/>
            <person name="Bills G."/>
            <person name="Bluhm B."/>
            <person name="Cannon C."/>
            <person name="Castanera R."/>
            <person name="Culley D."/>
            <person name="Daum C."/>
            <person name="Ezra D."/>
            <person name="Gonzalez J."/>
            <person name="Henrissat B."/>
            <person name="Kuo A."/>
            <person name="Liang C."/>
            <person name="Lipzen A."/>
            <person name="Lutzoni F."/>
            <person name="Magnuson J."/>
            <person name="Mondo S."/>
            <person name="Nolan M."/>
            <person name="Ohm R."/>
            <person name="Pangilinan J."/>
            <person name="Park H.-J."/>
            <person name="Ramirez L."/>
            <person name="Alfaro M."/>
            <person name="Sun H."/>
            <person name="Tritt A."/>
            <person name="Yoshinaga Y."/>
            <person name="Zwiers L.-H."/>
            <person name="Turgeon B."/>
            <person name="Goodwin S."/>
            <person name="Spatafora J."/>
            <person name="Crous P."/>
            <person name="Grigoriev I."/>
        </authorList>
    </citation>
    <scope>NUCLEOTIDE SEQUENCE</scope>
    <source>
        <strain evidence="9">CBS 101060</strain>
    </source>
</reference>
<keyword evidence="5" id="KW-0862">Zinc</keyword>
<name>A0A9P4VPJ9_9PEZI</name>
<dbReference type="InterPro" id="IPR050527">
    <property type="entry name" value="Snail/Krueppel_Znf"/>
</dbReference>
<dbReference type="AlphaFoldDB" id="A0A9P4VPJ9"/>
<dbReference type="OrthoDB" id="6910977at2759"/>
<dbReference type="Proteomes" id="UP000799429">
    <property type="component" value="Unassembled WGS sequence"/>
</dbReference>
<feature type="domain" description="C2H2-type" evidence="8">
    <location>
        <begin position="36"/>
        <end position="64"/>
    </location>
</feature>
<keyword evidence="10" id="KW-1185">Reference proteome</keyword>
<dbReference type="Gene3D" id="3.30.160.60">
    <property type="entry name" value="Classic Zinc Finger"/>
    <property type="match status" value="2"/>
</dbReference>
<dbReference type="SMART" id="SM00355">
    <property type="entry name" value="ZnF_C2H2"/>
    <property type="match status" value="2"/>
</dbReference>
<evidence type="ECO:0000256" key="6">
    <source>
        <dbReference type="ARBA" id="ARBA00023242"/>
    </source>
</evidence>
<dbReference type="GO" id="GO:0005634">
    <property type="term" value="C:nucleus"/>
    <property type="evidence" value="ECO:0007669"/>
    <property type="project" value="UniProtKB-SubCell"/>
</dbReference>
<dbReference type="SUPFAM" id="SSF57667">
    <property type="entry name" value="beta-beta-alpha zinc fingers"/>
    <property type="match status" value="2"/>
</dbReference>
<protein>
    <recommendedName>
        <fullName evidence="8">C2H2-type domain-containing protein</fullName>
    </recommendedName>
</protein>
<keyword evidence="4 7" id="KW-0863">Zinc-finger</keyword>
<keyword evidence="3" id="KW-0677">Repeat</keyword>
<proteinExistence type="predicted"/>
<comment type="caution">
    <text evidence="9">The sequence shown here is derived from an EMBL/GenBank/DDBJ whole genome shotgun (WGS) entry which is preliminary data.</text>
</comment>
<keyword evidence="2" id="KW-0479">Metal-binding</keyword>
<comment type="subcellular location">
    <subcellularLocation>
        <location evidence="1">Nucleus</location>
    </subcellularLocation>
</comment>
<dbReference type="GO" id="GO:0008270">
    <property type="term" value="F:zinc ion binding"/>
    <property type="evidence" value="ECO:0007669"/>
    <property type="project" value="UniProtKB-KW"/>
</dbReference>
<dbReference type="PROSITE" id="PS00028">
    <property type="entry name" value="ZINC_FINGER_C2H2_1"/>
    <property type="match status" value="2"/>
</dbReference>
<evidence type="ECO:0000313" key="10">
    <source>
        <dbReference type="Proteomes" id="UP000799429"/>
    </source>
</evidence>
<evidence type="ECO:0000256" key="4">
    <source>
        <dbReference type="ARBA" id="ARBA00022771"/>
    </source>
</evidence>
<evidence type="ECO:0000256" key="7">
    <source>
        <dbReference type="PROSITE-ProRule" id="PRU00042"/>
    </source>
</evidence>
<evidence type="ECO:0000259" key="8">
    <source>
        <dbReference type="PROSITE" id="PS50157"/>
    </source>
</evidence>
<dbReference type="PANTHER" id="PTHR24388">
    <property type="entry name" value="ZINC FINGER PROTEIN"/>
    <property type="match status" value="1"/>
</dbReference>
<feature type="domain" description="C2H2-type" evidence="8">
    <location>
        <begin position="4"/>
        <end position="33"/>
    </location>
</feature>
<dbReference type="PROSITE" id="PS50157">
    <property type="entry name" value="ZINC_FINGER_C2H2_2"/>
    <property type="match status" value="2"/>
</dbReference>
<dbReference type="Pfam" id="PF00096">
    <property type="entry name" value="zf-C2H2"/>
    <property type="match status" value="2"/>
</dbReference>
<feature type="non-terminal residue" evidence="9">
    <location>
        <position position="1"/>
    </location>
</feature>
<organism evidence="9 10">
    <name type="scientific">Patellaria atrata CBS 101060</name>
    <dbReference type="NCBI Taxonomy" id="1346257"/>
    <lineage>
        <taxon>Eukaryota</taxon>
        <taxon>Fungi</taxon>
        <taxon>Dikarya</taxon>
        <taxon>Ascomycota</taxon>
        <taxon>Pezizomycotina</taxon>
        <taxon>Dothideomycetes</taxon>
        <taxon>Dothideomycetes incertae sedis</taxon>
        <taxon>Patellariales</taxon>
        <taxon>Patellariaceae</taxon>
        <taxon>Patellaria</taxon>
    </lineage>
</organism>
<sequence>NAGYECDLCHDKFSRAYNLKQHMDSDKHNPSFPKLHRCEDCDRRFKRKLDLVRHIESVHKMTKNYSCSMCSNSFARKDTLRR</sequence>
<dbReference type="EMBL" id="MU006096">
    <property type="protein sequence ID" value="KAF2838888.1"/>
    <property type="molecule type" value="Genomic_DNA"/>
</dbReference>
<accession>A0A9P4VPJ9</accession>
<evidence type="ECO:0000313" key="9">
    <source>
        <dbReference type="EMBL" id="KAF2838888.1"/>
    </source>
</evidence>
<feature type="non-terminal residue" evidence="9">
    <location>
        <position position="82"/>
    </location>
</feature>